<protein>
    <submittedName>
        <fullName evidence="2">Uncharacterized protein</fullName>
    </submittedName>
</protein>
<evidence type="ECO:0000256" key="1">
    <source>
        <dbReference type="SAM" id="MobiDB-lite"/>
    </source>
</evidence>
<dbReference type="AlphaFoldDB" id="A0A6J8DP99"/>
<dbReference type="PANTHER" id="PTHR35538">
    <property type="entry name" value="LIG_CHAN-GLU_BD DOMAIN-CONTAINING PROTEIN"/>
    <property type="match status" value="1"/>
</dbReference>
<dbReference type="OrthoDB" id="2121618at2759"/>
<reference evidence="2 3" key="1">
    <citation type="submission" date="2020-06" db="EMBL/GenBank/DDBJ databases">
        <authorList>
            <person name="Li R."/>
            <person name="Bekaert M."/>
        </authorList>
    </citation>
    <scope>NUCLEOTIDE SEQUENCE [LARGE SCALE GENOMIC DNA]</scope>
    <source>
        <strain evidence="3">wild</strain>
    </source>
</reference>
<dbReference type="Proteomes" id="UP000507470">
    <property type="component" value="Unassembled WGS sequence"/>
</dbReference>
<evidence type="ECO:0000313" key="2">
    <source>
        <dbReference type="EMBL" id="CAC5409785.1"/>
    </source>
</evidence>
<feature type="compositionally biased region" description="Basic and acidic residues" evidence="1">
    <location>
        <begin position="48"/>
        <end position="71"/>
    </location>
</feature>
<sequence>MNDVYKKTGSLAILYQRINKKGKNGGDGKAQNGGVGKGKKGSKGKGKLTKEEKQRLKEEKQRLKAGKRNDDSDSDFSYRSVVSAGGTRHVRRRRKRADGTYSDSDSYHSSQDEDGEERRRQRRKERGELESDTVDSSNPNTSNGSKDHYHDGDSDYSYASEVSEGGTRYEVKRKRLRDEEGNIIGYGEKEAAGDNLSDTESVKTRRGSMDGSFVKDRINVEDVLGPQLNEHNENNRLKDGVDWPGKPLARIPSEFSDASTDDDDVDLSKMTEEEKEEYFKNKEERRKEREARRRAKYGDKYDEIMKKKQEKKEREKKEQEQEQSNEEKEKRDQKEKDEKTSGRKSSLRKFSDSLGKGKEPAKSMVTYEKGPPREIGGKETFDSREHGLPHDSWGKKDKTDMSLRRGSSDTSDFVPTKLRRETTMLKKLPTIPQGKVAEVTKKKKPGMEDRESSQYEGDDDDDSLKRRNRGDEEKSKWDSVVEMGADGKLRLKKKLIDLKDLDDETLRRLGIDPTLTAKEIAKKLKALFGNDIRFKEGSFFIGTKHADDFGDMDDDELAKQDDLDITTLNGQRRINILMKRGGSALRRHMLRIIAECRLHENAYKCANIDEQGSIDFLAHYRLVDPKKVDGYAKAFVVEDTDFDTFIDYKNTKSALDGIESIQHMTPKQMEYVFRVLNIDEATRVTFRMFAVLTALCERVSTMDDLSRQLLEICNLLDIERKLDLYKAMFYTNVPTYRDSNYVTEESLKIELMAGGLNWSQQEYVMEKMEPNTFGEISFLDYMCYIPLFLSMHDNICDNPLDMSNQKYQMPPRRRPPSVQRDMNPLSQPLSKQSAFLLRKQAVDFEEGTANPDHYTKEYVQRVNKYAQLPDIPHILQRQSSNVSTTSEYLSGSSFYREKSRVY</sequence>
<feature type="compositionally biased region" description="Low complexity" evidence="1">
    <location>
        <begin position="99"/>
        <end position="109"/>
    </location>
</feature>
<feature type="region of interest" description="Disordered" evidence="1">
    <location>
        <begin position="229"/>
        <end position="479"/>
    </location>
</feature>
<feature type="compositionally biased region" description="Basic residues" evidence="1">
    <location>
        <begin position="37"/>
        <end position="47"/>
    </location>
</feature>
<feature type="compositionally biased region" description="Basic and acidic residues" evidence="1">
    <location>
        <begin position="463"/>
        <end position="479"/>
    </location>
</feature>
<accession>A0A6J8DP99</accession>
<feature type="compositionally biased region" description="Polar residues" evidence="1">
    <location>
        <begin position="134"/>
        <end position="143"/>
    </location>
</feature>
<dbReference type="InterPro" id="IPR011992">
    <property type="entry name" value="EF-hand-dom_pair"/>
</dbReference>
<dbReference type="PANTHER" id="PTHR35538:SF3">
    <property type="entry name" value="C-TYPE LECTIN DOMAIN-CONTAINING PROTEIN"/>
    <property type="match status" value="1"/>
</dbReference>
<proteinExistence type="predicted"/>
<feature type="compositionally biased region" description="Basic and acidic residues" evidence="1">
    <location>
        <begin position="370"/>
        <end position="407"/>
    </location>
</feature>
<feature type="compositionally biased region" description="Basic and acidic residues" evidence="1">
    <location>
        <begin position="230"/>
        <end position="241"/>
    </location>
</feature>
<feature type="compositionally biased region" description="Gly residues" evidence="1">
    <location>
        <begin position="25"/>
        <end position="36"/>
    </location>
</feature>
<feature type="compositionally biased region" description="Basic and acidic residues" evidence="1">
    <location>
        <begin position="266"/>
        <end position="341"/>
    </location>
</feature>
<feature type="region of interest" description="Disordered" evidence="1">
    <location>
        <begin position="18"/>
        <end position="210"/>
    </location>
</feature>
<dbReference type="SUPFAM" id="SSF47473">
    <property type="entry name" value="EF-hand"/>
    <property type="match status" value="1"/>
</dbReference>
<dbReference type="EMBL" id="CACVKT020007647">
    <property type="protein sequence ID" value="CAC5409785.1"/>
    <property type="molecule type" value="Genomic_DNA"/>
</dbReference>
<keyword evidence="3" id="KW-1185">Reference proteome</keyword>
<gene>
    <name evidence="2" type="ORF">MCOR_43029</name>
</gene>
<name>A0A6J8DP99_MYTCO</name>
<feature type="compositionally biased region" description="Basic and acidic residues" evidence="1">
    <location>
        <begin position="349"/>
        <end position="361"/>
    </location>
</feature>
<organism evidence="2 3">
    <name type="scientific">Mytilus coruscus</name>
    <name type="common">Sea mussel</name>
    <dbReference type="NCBI Taxonomy" id="42192"/>
    <lineage>
        <taxon>Eukaryota</taxon>
        <taxon>Metazoa</taxon>
        <taxon>Spiralia</taxon>
        <taxon>Lophotrochozoa</taxon>
        <taxon>Mollusca</taxon>
        <taxon>Bivalvia</taxon>
        <taxon>Autobranchia</taxon>
        <taxon>Pteriomorphia</taxon>
        <taxon>Mytilida</taxon>
        <taxon>Mytiloidea</taxon>
        <taxon>Mytilidae</taxon>
        <taxon>Mytilinae</taxon>
        <taxon>Mytilus</taxon>
    </lineage>
</organism>
<evidence type="ECO:0000313" key="3">
    <source>
        <dbReference type="Proteomes" id="UP000507470"/>
    </source>
</evidence>